<keyword evidence="1" id="KW-1133">Transmembrane helix</keyword>
<accession>A0ABV8AJA5</accession>
<dbReference type="InterPro" id="IPR019196">
    <property type="entry name" value="ABC_transp_unknown"/>
</dbReference>
<evidence type="ECO:0000259" key="2">
    <source>
        <dbReference type="Pfam" id="PF09822"/>
    </source>
</evidence>
<dbReference type="Proteomes" id="UP001595812">
    <property type="component" value="Unassembled WGS sequence"/>
</dbReference>
<keyword evidence="1" id="KW-0812">Transmembrane</keyword>
<dbReference type="Pfam" id="PF23357">
    <property type="entry name" value="DUF7088"/>
    <property type="match status" value="1"/>
</dbReference>
<sequence>MKNNKLVILAVSLIAIILINVASGSLYKRFDLTKDGRYTLSETTIELIEQADVPLIIDVFLEGNLPSEFRILQSETKSLIEEFQSINPLIKVNYIDPLEDEAKRDYYISELTKSGLEPYVLSSKESGKVSQELLFPWAFASYDLETTKVPLLKRNLTDGEQDQITNSVQNLEFAFADAFNTILKAKEKKIAVLKGNGQLRDIETADALTALGANYNLAEFTLDSVATNPVGTLKALSNFDLILSAKPTEPFTEEEKLVLDQYTMQGGKSIWFTESIIMEKDSLMNDNGNAVTIARDLNLNDFFFKYGVRVNQNLVKDLYSAPIPLAFGEGNNTQFQPVQWTYSPLANADTIHPISNNINLVKFDFASQIDTLKNGITKTVLLKSSTKTQLQGALQTVSLPGPGQDLDEANYNAGIQNLAVLLEGEFNSVYKNRVLPFQLPGYLSDGKPSKIIVVGDGDVIRNEVSLNRPLQLGFDRFTGRTFGNKEFLLNAVNYLLDDSGLINIRSKSIEVAFMDSERIEDEKSTWQLVNIVLPLLILGLFGFLFNRIRKRKYAR</sequence>
<proteinExistence type="predicted"/>
<feature type="domain" description="ABC-type uncharacterised transport system" evidence="2">
    <location>
        <begin position="188"/>
        <end position="491"/>
    </location>
</feature>
<evidence type="ECO:0000256" key="1">
    <source>
        <dbReference type="SAM" id="Phobius"/>
    </source>
</evidence>
<protein>
    <submittedName>
        <fullName evidence="4">Gliding motility-associated ABC transporter substrate-binding protein GldG</fullName>
    </submittedName>
</protein>
<dbReference type="RefSeq" id="WP_386101899.1">
    <property type="nucleotide sequence ID" value="NZ_JBHSAT010000022.1"/>
</dbReference>
<dbReference type="EMBL" id="JBHSAT010000022">
    <property type="protein sequence ID" value="MFC3878141.1"/>
    <property type="molecule type" value="Genomic_DNA"/>
</dbReference>
<organism evidence="4 5">
    <name type="scientific">Winogradskyella maritima</name>
    <dbReference type="NCBI Taxonomy" id="1517766"/>
    <lineage>
        <taxon>Bacteria</taxon>
        <taxon>Pseudomonadati</taxon>
        <taxon>Bacteroidota</taxon>
        <taxon>Flavobacteriia</taxon>
        <taxon>Flavobacteriales</taxon>
        <taxon>Flavobacteriaceae</taxon>
        <taxon>Winogradskyella</taxon>
    </lineage>
</organism>
<feature type="domain" description="DUF7088" evidence="3">
    <location>
        <begin position="34"/>
        <end position="140"/>
    </location>
</feature>
<keyword evidence="5" id="KW-1185">Reference proteome</keyword>
<comment type="caution">
    <text evidence="4">The sequence shown here is derived from an EMBL/GenBank/DDBJ whole genome shotgun (WGS) entry which is preliminary data.</text>
</comment>
<name>A0ABV8AJA5_9FLAO</name>
<evidence type="ECO:0000259" key="3">
    <source>
        <dbReference type="Pfam" id="PF23357"/>
    </source>
</evidence>
<reference evidence="5" key="1">
    <citation type="journal article" date="2019" name="Int. J. Syst. Evol. Microbiol.">
        <title>The Global Catalogue of Microorganisms (GCM) 10K type strain sequencing project: providing services to taxonomists for standard genome sequencing and annotation.</title>
        <authorList>
            <consortium name="The Broad Institute Genomics Platform"/>
            <consortium name="The Broad Institute Genome Sequencing Center for Infectious Disease"/>
            <person name="Wu L."/>
            <person name="Ma J."/>
        </authorList>
    </citation>
    <scope>NUCLEOTIDE SEQUENCE [LARGE SCALE GENOMIC DNA]</scope>
    <source>
        <strain evidence="5">CECT 8979</strain>
    </source>
</reference>
<gene>
    <name evidence="4" type="primary">gldG</name>
    <name evidence="4" type="ORF">ACFOSX_12955</name>
</gene>
<evidence type="ECO:0000313" key="5">
    <source>
        <dbReference type="Proteomes" id="UP001595812"/>
    </source>
</evidence>
<dbReference type="InterPro" id="IPR055396">
    <property type="entry name" value="DUF7088"/>
</dbReference>
<dbReference type="InterPro" id="IPR019863">
    <property type="entry name" value="Motility-assoc_ABC-rel_GldG"/>
</dbReference>
<dbReference type="Pfam" id="PF09822">
    <property type="entry name" value="ABC_transp_aux"/>
    <property type="match status" value="1"/>
</dbReference>
<feature type="transmembrane region" description="Helical" evidence="1">
    <location>
        <begin position="526"/>
        <end position="545"/>
    </location>
</feature>
<evidence type="ECO:0000313" key="4">
    <source>
        <dbReference type="EMBL" id="MFC3878141.1"/>
    </source>
</evidence>
<dbReference type="NCBIfam" id="TIGR03521">
    <property type="entry name" value="GldG"/>
    <property type="match status" value="1"/>
</dbReference>
<keyword evidence="1" id="KW-0472">Membrane</keyword>